<dbReference type="WBParaSite" id="GPLIN_000471300">
    <property type="protein sequence ID" value="GPLIN_000471300"/>
    <property type="gene ID" value="GPLIN_000471300"/>
</dbReference>
<protein>
    <submittedName>
        <fullName evidence="8">Pre-SET domain-containing protein</fullName>
    </submittedName>
</protein>
<dbReference type="InterPro" id="IPR041291">
    <property type="entry name" value="TUDOR_5"/>
</dbReference>
<proteinExistence type="predicted"/>
<keyword evidence="7" id="KW-1185">Reference proteome</keyword>
<dbReference type="SMART" id="SM00468">
    <property type="entry name" value="PreSET"/>
    <property type="match status" value="1"/>
</dbReference>
<dbReference type="GO" id="GO:0046974">
    <property type="term" value="F:histone H3K9 methyltransferase activity"/>
    <property type="evidence" value="ECO:0007669"/>
    <property type="project" value="TreeGrafter"/>
</dbReference>
<dbReference type="PROSITE" id="PS50867">
    <property type="entry name" value="PRE_SET"/>
    <property type="match status" value="1"/>
</dbReference>
<feature type="region of interest" description="Disordered" evidence="5">
    <location>
        <begin position="897"/>
        <end position="924"/>
    </location>
</feature>
<dbReference type="InterPro" id="IPR051516">
    <property type="entry name" value="SETDB_methyltransferase"/>
</dbReference>
<keyword evidence="3" id="KW-0949">S-adenosyl-L-methionine</keyword>
<dbReference type="AlphaFoldDB" id="A0A183BVS5"/>
<name>A0A183BVS5_GLOPA</name>
<evidence type="ECO:0000256" key="3">
    <source>
        <dbReference type="ARBA" id="ARBA00022691"/>
    </source>
</evidence>
<evidence type="ECO:0000256" key="5">
    <source>
        <dbReference type="SAM" id="MobiDB-lite"/>
    </source>
</evidence>
<organism evidence="7 8">
    <name type="scientific">Globodera pallida</name>
    <name type="common">Potato cyst nematode worm</name>
    <name type="synonym">Heterodera pallida</name>
    <dbReference type="NCBI Taxonomy" id="36090"/>
    <lineage>
        <taxon>Eukaryota</taxon>
        <taxon>Metazoa</taxon>
        <taxon>Ecdysozoa</taxon>
        <taxon>Nematoda</taxon>
        <taxon>Chromadorea</taxon>
        <taxon>Rhabditida</taxon>
        <taxon>Tylenchina</taxon>
        <taxon>Tylenchomorpha</taxon>
        <taxon>Tylenchoidea</taxon>
        <taxon>Heteroderidae</taxon>
        <taxon>Heteroderinae</taxon>
        <taxon>Globodera</taxon>
    </lineage>
</organism>
<feature type="compositionally biased region" description="Polar residues" evidence="5">
    <location>
        <begin position="498"/>
        <end position="517"/>
    </location>
</feature>
<reference evidence="7" key="1">
    <citation type="submission" date="2014-05" db="EMBL/GenBank/DDBJ databases">
        <title>The genome and life-stage specific transcriptomes of Globodera pallida elucidate key aspects of plant parasitism by a cyst nematode.</title>
        <authorList>
            <person name="Cotton J.A."/>
            <person name="Lilley C.J."/>
            <person name="Jones L.M."/>
            <person name="Kikuchi T."/>
            <person name="Reid A.J."/>
            <person name="Thorpe P."/>
            <person name="Tsai I.J."/>
            <person name="Beasley H."/>
            <person name="Blok V."/>
            <person name="Cock P.J.A."/>
            <person name="Van den Akker S.E."/>
            <person name="Holroyd N."/>
            <person name="Hunt M."/>
            <person name="Mantelin S."/>
            <person name="Naghra H."/>
            <person name="Pain A."/>
            <person name="Palomares-Rius J.E."/>
            <person name="Zarowiecki M."/>
            <person name="Berriman M."/>
            <person name="Jones J.T."/>
            <person name="Urwin P.E."/>
        </authorList>
    </citation>
    <scope>NUCLEOTIDE SEQUENCE [LARGE SCALE GENOMIC DNA]</scope>
    <source>
        <strain evidence="7">Lindley</strain>
    </source>
</reference>
<dbReference type="Pfam" id="PF05033">
    <property type="entry name" value="Pre-SET"/>
    <property type="match status" value="1"/>
</dbReference>
<dbReference type="GO" id="GO:0010629">
    <property type="term" value="P:negative regulation of gene expression"/>
    <property type="evidence" value="ECO:0007669"/>
    <property type="project" value="TreeGrafter"/>
</dbReference>
<evidence type="ECO:0000313" key="7">
    <source>
        <dbReference type="Proteomes" id="UP000050741"/>
    </source>
</evidence>
<feature type="region of interest" description="Disordered" evidence="5">
    <location>
        <begin position="496"/>
        <end position="522"/>
    </location>
</feature>
<evidence type="ECO:0000313" key="8">
    <source>
        <dbReference type="WBParaSite" id="GPLIN_000471300"/>
    </source>
</evidence>
<comment type="subcellular location">
    <subcellularLocation>
        <location evidence="1">Nucleus</location>
    </subcellularLocation>
</comment>
<dbReference type="InterPro" id="IPR007728">
    <property type="entry name" value="Pre-SET_dom"/>
</dbReference>
<dbReference type="Proteomes" id="UP000050741">
    <property type="component" value="Unassembled WGS sequence"/>
</dbReference>
<evidence type="ECO:0000259" key="6">
    <source>
        <dbReference type="PROSITE" id="PS50867"/>
    </source>
</evidence>
<reference evidence="8" key="2">
    <citation type="submission" date="2016-06" db="UniProtKB">
        <authorList>
            <consortium name="WormBaseParasite"/>
        </authorList>
    </citation>
    <scope>IDENTIFICATION</scope>
</reference>
<dbReference type="GO" id="GO:0005634">
    <property type="term" value="C:nucleus"/>
    <property type="evidence" value="ECO:0007669"/>
    <property type="project" value="UniProtKB-SubCell"/>
</dbReference>
<evidence type="ECO:0000256" key="4">
    <source>
        <dbReference type="ARBA" id="ARBA00023242"/>
    </source>
</evidence>
<dbReference type="Gene3D" id="2.170.270.10">
    <property type="entry name" value="SET domain"/>
    <property type="match status" value="1"/>
</dbReference>
<sequence>MASANPSDEAEIIEINTKPVVSRLRERVRCLTEDERRKLASSVKQFYCKFLSGKSDEFHDKTNDSKKDLHPMFEYPSKAVIAKIFDCYHNKGKRVLDILFELNLKPFDFLAGLCNNVWTVQNIAIDLTRAIKYRHITEYQLIFFVDLLANRDNITTALITLELAILPSDALLMLTLIWSELVNPAVARKFEPYLSSPSPTNTTEGDYKRMDEQFQQIFNDQLQHCKLDPIPSERNWKMQLERYVCDFKKEFEGCSKIASRIAAELTEVHQSIVPQLQVETVISDSTDSDENLDESGQYEVQMARVLAGSVRCPEGTRVVAFSELAERQANVRVVKYFSGTIGVKPFTQNRFEYLVFFDNGLDEYVRPGDIRLLVDQPTDQSGKFQPRQAHTKLESTNPPKAKFLKQYFNAYPDWPLIQLKKLENTQRIMSIRNGIKESAFVLDVDRQLSLLRFPGANKMAWPMTKNVGRDCAKLNCQEHLHIDEWLYRGNPDRFPTLAQAQDTSSRGKDAQNTSSWRPGSRFSTRKLPSSHFEMAFPQQNMSVYQSYSEANRQKEENLIERKRLSEKVIEYSLSLPKRTSKMCNCCKVTADCVAKECNYLRETNLSQLTIDMFSFDPQVRPEVLSKPFNEKSIKLEDFTTGEEPMPISLSNAIDDTGIGPNFIYRPRRTGIKRMSVDQQQQQDIPCIVEESIDPCFCSGCSCTGDCADSKRCECRRLTAVAHERQLDDKIISGIYECNSLCKCSKRTCFNRVVQQDLKIPLQLFMTAEKGWGVRTLVDIPQGTFVCTYSGEILDENVAESQGKAISDIYLAELDLVKVVEGAKEEQGIDLISDEGIDEGSDENEDGALRSGKVESAAVSTEDEAYCEPDSEQNFFGAFDDPPSAIDEEMANELVLRTEPSTNSWAKASKHNKLREQCPPKTSKS</sequence>
<feature type="domain" description="Pre-SET" evidence="6">
    <location>
        <begin position="698"/>
        <end position="756"/>
    </location>
</feature>
<dbReference type="PANTHER" id="PTHR46024">
    <property type="entry name" value="HISTONE-LYSINE N-METHYLTRANSFERASE EGGLESS"/>
    <property type="match status" value="1"/>
</dbReference>
<dbReference type="GO" id="GO:0070828">
    <property type="term" value="P:heterochromatin organization"/>
    <property type="evidence" value="ECO:0007669"/>
    <property type="project" value="TreeGrafter"/>
</dbReference>
<keyword evidence="2" id="KW-0808">Transferase</keyword>
<dbReference type="GO" id="GO:0032259">
    <property type="term" value="P:methylation"/>
    <property type="evidence" value="ECO:0007669"/>
    <property type="project" value="UniProtKB-KW"/>
</dbReference>
<dbReference type="GO" id="GO:0008270">
    <property type="term" value="F:zinc ion binding"/>
    <property type="evidence" value="ECO:0007669"/>
    <property type="project" value="InterPro"/>
</dbReference>
<dbReference type="SUPFAM" id="SSF82199">
    <property type="entry name" value="SET domain"/>
    <property type="match status" value="1"/>
</dbReference>
<evidence type="ECO:0000256" key="1">
    <source>
        <dbReference type="ARBA" id="ARBA00004123"/>
    </source>
</evidence>
<keyword evidence="4" id="KW-0539">Nucleus</keyword>
<keyword evidence="2" id="KW-0489">Methyltransferase</keyword>
<dbReference type="PANTHER" id="PTHR46024:SF1">
    <property type="entry name" value="HISTONE-LYSINE N-METHYLTRANSFERASE EGGLESS"/>
    <property type="match status" value="1"/>
</dbReference>
<dbReference type="Pfam" id="PF18359">
    <property type="entry name" value="Tudor_5"/>
    <property type="match status" value="1"/>
</dbReference>
<evidence type="ECO:0000256" key="2">
    <source>
        <dbReference type="ARBA" id="ARBA00022603"/>
    </source>
</evidence>
<dbReference type="InterPro" id="IPR046341">
    <property type="entry name" value="SET_dom_sf"/>
</dbReference>
<accession>A0A183BVS5</accession>